<feature type="transmembrane region" description="Helical" evidence="6">
    <location>
        <begin position="380"/>
        <end position="404"/>
    </location>
</feature>
<feature type="transmembrane region" description="Helical" evidence="6">
    <location>
        <begin position="185"/>
        <end position="206"/>
    </location>
</feature>
<dbReference type="GO" id="GO:0016020">
    <property type="term" value="C:membrane"/>
    <property type="evidence" value="ECO:0007669"/>
    <property type="project" value="UniProtKB-SubCell"/>
</dbReference>
<feature type="transmembrane region" description="Helical" evidence="6">
    <location>
        <begin position="580"/>
        <end position="598"/>
    </location>
</feature>
<dbReference type="PANTHER" id="PTHR11119">
    <property type="entry name" value="XANTHINE-URACIL / VITAMIN C PERMEASE FAMILY MEMBER"/>
    <property type="match status" value="1"/>
</dbReference>
<evidence type="ECO:0000313" key="8">
    <source>
        <dbReference type="EMBL" id="CAG7835082.1"/>
    </source>
</evidence>
<dbReference type="OrthoDB" id="1641903at2759"/>
<name>A0A8J2LFH4_9HEXA</name>
<evidence type="ECO:0000256" key="1">
    <source>
        <dbReference type="ARBA" id="ARBA00004141"/>
    </source>
</evidence>
<feature type="transmembrane region" description="Helical" evidence="6">
    <location>
        <begin position="437"/>
        <end position="456"/>
    </location>
</feature>
<keyword evidence="9" id="KW-1185">Reference proteome</keyword>
<feature type="transmembrane region" description="Helical" evidence="6">
    <location>
        <begin position="213"/>
        <end position="233"/>
    </location>
</feature>
<dbReference type="Proteomes" id="UP000708208">
    <property type="component" value="Unassembled WGS sequence"/>
</dbReference>
<dbReference type="GO" id="GO:0022857">
    <property type="term" value="F:transmembrane transporter activity"/>
    <property type="evidence" value="ECO:0007669"/>
    <property type="project" value="InterPro"/>
</dbReference>
<evidence type="ECO:0000256" key="4">
    <source>
        <dbReference type="ARBA" id="ARBA00022989"/>
    </source>
</evidence>
<keyword evidence="7" id="KW-0732">Signal</keyword>
<organism evidence="8 9">
    <name type="scientific">Allacma fusca</name>
    <dbReference type="NCBI Taxonomy" id="39272"/>
    <lineage>
        <taxon>Eukaryota</taxon>
        <taxon>Metazoa</taxon>
        <taxon>Ecdysozoa</taxon>
        <taxon>Arthropoda</taxon>
        <taxon>Hexapoda</taxon>
        <taxon>Collembola</taxon>
        <taxon>Symphypleona</taxon>
        <taxon>Sminthuridae</taxon>
        <taxon>Allacma</taxon>
    </lineage>
</organism>
<proteinExistence type="inferred from homology"/>
<feature type="transmembrane region" description="Helical" evidence="6">
    <location>
        <begin position="618"/>
        <end position="637"/>
    </location>
</feature>
<feature type="transmembrane region" description="Helical" evidence="6">
    <location>
        <begin position="525"/>
        <end position="547"/>
    </location>
</feature>
<dbReference type="InterPro" id="IPR006043">
    <property type="entry name" value="NCS2"/>
</dbReference>
<keyword evidence="5 6" id="KW-0472">Membrane</keyword>
<keyword evidence="4 6" id="KW-1133">Transmembrane helix</keyword>
<dbReference type="Pfam" id="PF00860">
    <property type="entry name" value="Xan_ur_permease"/>
    <property type="match status" value="1"/>
</dbReference>
<accession>A0A8J2LFH4</accession>
<feature type="transmembrane region" description="Helical" evidence="6">
    <location>
        <begin position="341"/>
        <end position="359"/>
    </location>
</feature>
<comment type="caution">
    <text evidence="8">The sequence shown here is derived from an EMBL/GenBank/DDBJ whole genome shotgun (WGS) entry which is preliminary data.</text>
</comment>
<evidence type="ECO:0000256" key="2">
    <source>
        <dbReference type="ARBA" id="ARBA00008821"/>
    </source>
</evidence>
<feature type="transmembrane region" description="Helical" evidence="6">
    <location>
        <begin position="553"/>
        <end position="573"/>
    </location>
</feature>
<evidence type="ECO:0000256" key="6">
    <source>
        <dbReference type="SAM" id="Phobius"/>
    </source>
</evidence>
<evidence type="ECO:0000256" key="7">
    <source>
        <dbReference type="SAM" id="SignalP"/>
    </source>
</evidence>
<evidence type="ECO:0000256" key="3">
    <source>
        <dbReference type="ARBA" id="ARBA00022692"/>
    </source>
</evidence>
<keyword evidence="3 6" id="KW-0812">Transmembrane</keyword>
<evidence type="ECO:0000313" key="9">
    <source>
        <dbReference type="Proteomes" id="UP000708208"/>
    </source>
</evidence>
<feature type="signal peptide" evidence="7">
    <location>
        <begin position="1"/>
        <end position="18"/>
    </location>
</feature>
<dbReference type="AlphaFoldDB" id="A0A8J2LFH4"/>
<evidence type="ECO:0000256" key="5">
    <source>
        <dbReference type="ARBA" id="ARBA00023136"/>
    </source>
</evidence>
<reference evidence="8" key="1">
    <citation type="submission" date="2021-06" db="EMBL/GenBank/DDBJ databases">
        <authorList>
            <person name="Hodson N. C."/>
            <person name="Mongue J. A."/>
            <person name="Jaron S. K."/>
        </authorList>
    </citation>
    <scope>NUCLEOTIDE SEQUENCE</scope>
</reference>
<protein>
    <submittedName>
        <fullName evidence="8">Uncharacterized protein</fullName>
    </submittedName>
</protein>
<comment type="similarity">
    <text evidence="2">Belongs to the nucleobase:cation symporter-2 (NCS2) (TC 2.A.40) family.</text>
</comment>
<feature type="transmembrane region" description="Helical" evidence="6">
    <location>
        <begin position="287"/>
        <end position="310"/>
    </location>
</feature>
<dbReference type="EMBL" id="CAJVCH010570510">
    <property type="protein sequence ID" value="CAG7835082.1"/>
    <property type="molecule type" value="Genomic_DNA"/>
</dbReference>
<feature type="chain" id="PRO_5035297095" evidence="7">
    <location>
        <begin position="19"/>
        <end position="730"/>
    </location>
</feature>
<comment type="subcellular location">
    <subcellularLocation>
        <location evidence="1">Membrane</location>
        <topology evidence="1">Multi-pass membrane protein</topology>
    </subcellularLocation>
</comment>
<sequence>MKFLILLAIVACVATCYAAPGKVAAGAEDLDTAAFGWGYGGGYGGFGGGYGGYGRRGGFGWGRHKVKIQKRNPGSLLTFDGDRIVNEMKVRFRILWNGDIVVVQKRFDSNDIDGNCNSRKKVLEVMENPALDLNLEDLSRSKNGGHRTGGAHHVETHPSSTEELLYGIDDKPPWYMCLFLGLQHYLEMIGATVACPFFLAPAICMAEDDPDKANIISTLVFMSGIITIFQSTFGTRLPIVQGGSFSYLIPSLAIMKLPQWQCPNQDIFNSMSPDEKTELWQVRMREIQGAIIFAALFETIFAFTGIIGYMLRFLTPLAVAPAISMIGISLFRQAASEASKNYAVSISTLVLLVVFSQHLRNVKIPFLCGKREAGGKKEKFPLFQVFPVLLSVTSVWAVCAILTVTDVLPEGNAARTDSKINILTGSPWFRVPYPFQWGWPTVSIGAVLGLLCGIMTSTIESLGDYYACAAIAKTPTPPLHAMNRGIFMEGFGCVLSGFWGSGNGSTSYSNNIGTISVTKVASRQVIQISGIIMIILGLVSKAGAIFVSLPDPIVAGMFLFIFPLIMAVGIGTLSEVSLESARNIFIVSFAIFMGLTISQWSNEHPGLIQTGNVSADSLFQILLSTGMFVAGFIGFVLDNTIPGTDEERGLAKRAAEERAAYLAGDTSYDLPFGMDFIKRQKWLRYLPISPTYDRHVVQLLPWCKSKTLFEVRDQGDDHWSNPKTNGHGYN</sequence>
<gene>
    <name evidence="8" type="ORF">AFUS01_LOCUS44505</name>
</gene>